<evidence type="ECO:0000259" key="1">
    <source>
        <dbReference type="Pfam" id="PF20150"/>
    </source>
</evidence>
<name>A0ABR1SLJ3_9PEZI</name>
<sequence length="487" mass="55642">MYDPQTPWQAEPEYKYKTNFMRLPTNRRKERKNGEMAPANPAGLAKTKFFNDERLAPTKTSHTSEFHFFSYLPLELRLRIWTLSLTQHRFIPVCIRLGSGSDGPHPIQQALYSDRNQLGNIVSGTHYELSVNPSVSSTASPLFSATAESRLAALEFFRIRLPLSRGHIRICPEYDVLYLQSWQLVPSLIADVLHDIRAYDPKDEGLMHLALDHSQRKTFFDVPFPTDLQSGQDVLEEFGFDSFLDVDDNAVATSGGKSVLHHPVATASFVDILSTKLRSLWCVEQLRANSRVCYVWPPQLGRMAHVAETCPLLPHLDKLGRSCVDFDWLEHDPRPVQPDLEQLPFDKDPRRFYYNWRCLEDSLGVIRRQTASHPFHFYVCVANQVPRFEQIDEEGKAMARSPLTKSAVRQQVHRERWSEAIEWEATSRPDVRCLGHGQAVPDPGSLLEEGRRKQRERGATTALGMWIFPAEAFGQVKKTISASLFDI</sequence>
<dbReference type="Pfam" id="PF20150">
    <property type="entry name" value="2EXR"/>
    <property type="match status" value="1"/>
</dbReference>
<dbReference type="EMBL" id="JAQQWK010000009">
    <property type="protein sequence ID" value="KAK8035206.1"/>
    <property type="molecule type" value="Genomic_DNA"/>
</dbReference>
<dbReference type="PANTHER" id="PTHR35910">
    <property type="entry name" value="2EXR DOMAIN-CONTAINING PROTEIN"/>
    <property type="match status" value="1"/>
</dbReference>
<proteinExistence type="predicted"/>
<accession>A0ABR1SLJ3</accession>
<dbReference type="Proteomes" id="UP001444661">
    <property type="component" value="Unassembled WGS sequence"/>
</dbReference>
<keyword evidence="3" id="KW-1185">Reference proteome</keyword>
<organism evidence="2 3">
    <name type="scientific">Apiospora rasikravindrae</name>
    <dbReference type="NCBI Taxonomy" id="990691"/>
    <lineage>
        <taxon>Eukaryota</taxon>
        <taxon>Fungi</taxon>
        <taxon>Dikarya</taxon>
        <taxon>Ascomycota</taxon>
        <taxon>Pezizomycotina</taxon>
        <taxon>Sordariomycetes</taxon>
        <taxon>Xylariomycetidae</taxon>
        <taxon>Amphisphaeriales</taxon>
        <taxon>Apiosporaceae</taxon>
        <taxon>Apiospora</taxon>
    </lineage>
</organism>
<dbReference type="PANTHER" id="PTHR35910:SF1">
    <property type="entry name" value="2EXR DOMAIN-CONTAINING PROTEIN"/>
    <property type="match status" value="1"/>
</dbReference>
<dbReference type="InterPro" id="IPR045518">
    <property type="entry name" value="2EXR"/>
</dbReference>
<protein>
    <recommendedName>
        <fullName evidence="1">2EXR domain-containing protein</fullName>
    </recommendedName>
</protein>
<reference evidence="2 3" key="1">
    <citation type="submission" date="2023-01" db="EMBL/GenBank/DDBJ databases">
        <title>Analysis of 21 Apiospora genomes using comparative genomics revels a genus with tremendous synthesis potential of carbohydrate active enzymes and secondary metabolites.</title>
        <authorList>
            <person name="Sorensen T."/>
        </authorList>
    </citation>
    <scope>NUCLEOTIDE SEQUENCE [LARGE SCALE GENOMIC DNA]</scope>
    <source>
        <strain evidence="2 3">CBS 33761</strain>
    </source>
</reference>
<gene>
    <name evidence="2" type="ORF">PG993_010201</name>
</gene>
<feature type="domain" description="2EXR" evidence="1">
    <location>
        <begin position="66"/>
        <end position="177"/>
    </location>
</feature>
<evidence type="ECO:0000313" key="3">
    <source>
        <dbReference type="Proteomes" id="UP001444661"/>
    </source>
</evidence>
<evidence type="ECO:0000313" key="2">
    <source>
        <dbReference type="EMBL" id="KAK8035206.1"/>
    </source>
</evidence>
<comment type="caution">
    <text evidence="2">The sequence shown here is derived from an EMBL/GenBank/DDBJ whole genome shotgun (WGS) entry which is preliminary data.</text>
</comment>